<dbReference type="Gene3D" id="1.25.40.10">
    <property type="entry name" value="Tetratricopeptide repeat domain"/>
    <property type="match status" value="1"/>
</dbReference>
<evidence type="ECO:0000259" key="4">
    <source>
        <dbReference type="PROSITE" id="PS50043"/>
    </source>
</evidence>
<comment type="caution">
    <text evidence="5">The sequence shown here is derived from an EMBL/GenBank/DDBJ whole genome shotgun (WGS) entry which is preliminary data.</text>
</comment>
<dbReference type="Pfam" id="PF13401">
    <property type="entry name" value="AAA_22"/>
    <property type="match status" value="1"/>
</dbReference>
<dbReference type="Pfam" id="PF25873">
    <property type="entry name" value="WHD_MalT"/>
    <property type="match status" value="1"/>
</dbReference>
<organism evidence="5 6">
    <name type="scientific">Dyella soli</name>
    <dbReference type="NCBI Taxonomy" id="522319"/>
    <lineage>
        <taxon>Bacteria</taxon>
        <taxon>Pseudomonadati</taxon>
        <taxon>Pseudomonadota</taxon>
        <taxon>Gammaproteobacteria</taxon>
        <taxon>Lysobacterales</taxon>
        <taxon>Rhodanobacteraceae</taxon>
        <taxon>Dyella</taxon>
    </lineage>
</organism>
<dbReference type="PROSITE" id="PS50043">
    <property type="entry name" value="HTH_LUXR_2"/>
    <property type="match status" value="1"/>
</dbReference>
<dbReference type="InterPro" id="IPR036388">
    <property type="entry name" value="WH-like_DNA-bd_sf"/>
</dbReference>
<dbReference type="InterPro" id="IPR011990">
    <property type="entry name" value="TPR-like_helical_dom_sf"/>
</dbReference>
<dbReference type="Pfam" id="PF00196">
    <property type="entry name" value="GerE"/>
    <property type="match status" value="1"/>
</dbReference>
<feature type="domain" description="HTH luxR-type" evidence="4">
    <location>
        <begin position="825"/>
        <end position="890"/>
    </location>
</feature>
<dbReference type="PANTHER" id="PTHR44688:SF16">
    <property type="entry name" value="DNA-BINDING TRANSCRIPTIONAL ACTIVATOR DEVR_DOSR"/>
    <property type="match status" value="1"/>
</dbReference>
<evidence type="ECO:0000313" key="6">
    <source>
        <dbReference type="Proteomes" id="UP000291822"/>
    </source>
</evidence>
<protein>
    <submittedName>
        <fullName evidence="5">LuxR family transcriptional regulator</fullName>
    </submittedName>
</protein>
<dbReference type="InterPro" id="IPR049945">
    <property type="entry name" value="AAA_22"/>
</dbReference>
<reference evidence="5 6" key="1">
    <citation type="submission" date="2019-02" db="EMBL/GenBank/DDBJ databases">
        <title>Dyella amyloliquefaciens sp. nov., isolated from forest soil.</title>
        <authorList>
            <person name="Gao Z.-H."/>
            <person name="Qiu L.-H."/>
        </authorList>
    </citation>
    <scope>NUCLEOTIDE SEQUENCE [LARGE SCALE GENOMIC DNA]</scope>
    <source>
        <strain evidence="5 6">KACC 12747</strain>
    </source>
</reference>
<evidence type="ECO:0000256" key="1">
    <source>
        <dbReference type="ARBA" id="ARBA00023015"/>
    </source>
</evidence>
<dbReference type="SMART" id="SM00421">
    <property type="entry name" value="HTH_LUXR"/>
    <property type="match status" value="1"/>
</dbReference>
<dbReference type="GO" id="GO:0003677">
    <property type="term" value="F:DNA binding"/>
    <property type="evidence" value="ECO:0007669"/>
    <property type="project" value="UniProtKB-KW"/>
</dbReference>
<gene>
    <name evidence="5" type="ORF">EZM97_14940</name>
</gene>
<dbReference type="Gene3D" id="1.10.10.10">
    <property type="entry name" value="Winged helix-like DNA-binding domain superfamily/Winged helix DNA-binding domain"/>
    <property type="match status" value="1"/>
</dbReference>
<dbReference type="PANTHER" id="PTHR44688">
    <property type="entry name" value="DNA-BINDING TRANSCRIPTIONAL ACTIVATOR DEVR_DOSR"/>
    <property type="match status" value="1"/>
</dbReference>
<keyword evidence="2" id="KW-0238">DNA-binding</keyword>
<dbReference type="InterPro" id="IPR059106">
    <property type="entry name" value="WHD_MalT"/>
</dbReference>
<dbReference type="CDD" id="cd06170">
    <property type="entry name" value="LuxR_C_like"/>
    <property type="match status" value="1"/>
</dbReference>
<dbReference type="GO" id="GO:0006355">
    <property type="term" value="P:regulation of DNA-templated transcription"/>
    <property type="evidence" value="ECO:0007669"/>
    <property type="project" value="InterPro"/>
</dbReference>
<dbReference type="EMBL" id="SJTG01000002">
    <property type="protein sequence ID" value="TCI10201.1"/>
    <property type="molecule type" value="Genomic_DNA"/>
</dbReference>
<dbReference type="GO" id="GO:0016887">
    <property type="term" value="F:ATP hydrolysis activity"/>
    <property type="evidence" value="ECO:0007669"/>
    <property type="project" value="InterPro"/>
</dbReference>
<accession>A0A4V2NLS0</accession>
<dbReference type="InterPro" id="IPR016032">
    <property type="entry name" value="Sig_transdc_resp-reg_C-effctor"/>
</dbReference>
<dbReference type="Proteomes" id="UP000291822">
    <property type="component" value="Unassembled WGS sequence"/>
</dbReference>
<name>A0A4V2NLS0_9GAMM</name>
<keyword evidence="1" id="KW-0805">Transcription regulation</keyword>
<keyword evidence="3" id="KW-0804">Transcription</keyword>
<evidence type="ECO:0000256" key="2">
    <source>
        <dbReference type="ARBA" id="ARBA00023125"/>
    </source>
</evidence>
<dbReference type="InterPro" id="IPR027417">
    <property type="entry name" value="P-loop_NTPase"/>
</dbReference>
<proteinExistence type="predicted"/>
<dbReference type="RefSeq" id="WP_131407991.1">
    <property type="nucleotide sequence ID" value="NZ_SJTG01000002.1"/>
</dbReference>
<sequence>MAIPPGEAVPAIAELVLKTTPPRTPRHRLVRPRLGLDDEQFRDCAVILVQAPPGFGKTSLLAQWRHEFLARGSAVAWISADGSPDPQRVLHSLVLAVRMGCGRPNFGATLLEGGAATFGELDSITAWLSEVAQASLSLVLMIDEAERMSANSLAALDYLLHNAPPNLRVVVAGRGTLDPMVADLVTYGQCTSVGIETLRFTLEETIALVRNRVGAKADADTCARLHDMTEGWPLGLQLALAAMERGSDPRHVVGTHLPGSRNQLVEALTAELAAEDVAFLTRIAVVEQLHPDLCIALTGDDEAPQQLARLARDTPIFVVGEDSEWYRLHTLACDALRGRLAELPAQERAELHGRAQSWLAAHGMFTQAARHAREAGREGVAFDLAQQGLYEAVAQGHIGTMRDWLEVLPEAVLDQHPRLRLAAAWALAVSERYEEAERMVGLILSRPDVDVALRYECVLIASGAAYFADDPDRCVAMFAPWSEAPPGIEPRMRWMHVNRQAMLALLQGDPVQARRLLQGAARPDLPQETDYVARWGEFIIGLSYLWEGQVLLGEEGLRLALGSIDAKLGRRHPLSCMMAALLAAAVYERGRLDEAVALLANRLDVLERVAAPEAILVGFRTAARVAAAQGEEHRALDMLEALFAIGETRRLPRLCIASLSDQVRMHAGRFRRETCGALVTRIDQLVASESPRRGPLWRRNVELLGAMAHTYAAMAAQDWPGVLEALAHAGPLAEQARLGRVRIECMTLRAYALDRNGQDGRAVLQEAMSLARAYGLTRIFVDTHPVVADWAYRVAGEAGGDAGVGAPPPARVVNPPADQRQGGPRVVPSMVLTPKEREVLELLARNLSNKEIAQAMAVGEATIKWHLKNLFGKLGVGTRRHVVHRAQLLGLLQGLE</sequence>
<dbReference type="SUPFAM" id="SSF52540">
    <property type="entry name" value="P-loop containing nucleoside triphosphate hydrolases"/>
    <property type="match status" value="1"/>
</dbReference>
<keyword evidence="6" id="KW-1185">Reference proteome</keyword>
<evidence type="ECO:0000313" key="5">
    <source>
        <dbReference type="EMBL" id="TCI10201.1"/>
    </source>
</evidence>
<dbReference type="PRINTS" id="PR00038">
    <property type="entry name" value="HTHLUXR"/>
</dbReference>
<dbReference type="InterPro" id="IPR000792">
    <property type="entry name" value="Tscrpt_reg_LuxR_C"/>
</dbReference>
<dbReference type="SUPFAM" id="SSF46894">
    <property type="entry name" value="C-terminal effector domain of the bipartite response regulators"/>
    <property type="match status" value="1"/>
</dbReference>
<dbReference type="AlphaFoldDB" id="A0A4V2NLS0"/>
<evidence type="ECO:0000256" key="3">
    <source>
        <dbReference type="ARBA" id="ARBA00023163"/>
    </source>
</evidence>
<dbReference type="Gene3D" id="3.40.50.300">
    <property type="entry name" value="P-loop containing nucleotide triphosphate hydrolases"/>
    <property type="match status" value="1"/>
</dbReference>